<dbReference type="SUPFAM" id="SSF158472">
    <property type="entry name" value="HAMP domain-like"/>
    <property type="match status" value="1"/>
</dbReference>
<evidence type="ECO:0000256" key="7">
    <source>
        <dbReference type="ARBA" id="ARBA00022777"/>
    </source>
</evidence>
<evidence type="ECO:0000313" key="14">
    <source>
        <dbReference type="EMBL" id="MFC5993278.1"/>
    </source>
</evidence>
<keyword evidence="9" id="KW-0902">Two-component regulatory system</keyword>
<accession>A0ABW1IXU4</accession>
<dbReference type="InterPro" id="IPR036097">
    <property type="entry name" value="HisK_dim/P_sf"/>
</dbReference>
<feature type="domain" description="HAMP" evidence="13">
    <location>
        <begin position="105"/>
        <end position="158"/>
    </location>
</feature>
<dbReference type="InterPro" id="IPR003594">
    <property type="entry name" value="HATPase_dom"/>
</dbReference>
<evidence type="ECO:0000256" key="1">
    <source>
        <dbReference type="ARBA" id="ARBA00000085"/>
    </source>
</evidence>
<dbReference type="Gene3D" id="3.30.565.10">
    <property type="entry name" value="Histidine kinase-like ATPase, C-terminal domain"/>
    <property type="match status" value="1"/>
</dbReference>
<dbReference type="Pfam" id="PF00672">
    <property type="entry name" value="HAMP"/>
    <property type="match status" value="1"/>
</dbReference>
<dbReference type="SUPFAM" id="SSF47384">
    <property type="entry name" value="Homodimeric domain of signal transducing histidine kinase"/>
    <property type="match status" value="1"/>
</dbReference>
<dbReference type="Pfam" id="PF00512">
    <property type="entry name" value="HisKA"/>
    <property type="match status" value="1"/>
</dbReference>
<evidence type="ECO:0000256" key="4">
    <source>
        <dbReference type="ARBA" id="ARBA00022553"/>
    </source>
</evidence>
<keyword evidence="4" id="KW-0597">Phosphoprotein</keyword>
<dbReference type="EMBL" id="JBHSQW010000009">
    <property type="protein sequence ID" value="MFC5993278.1"/>
    <property type="molecule type" value="Genomic_DNA"/>
</dbReference>
<dbReference type="InterPro" id="IPR004358">
    <property type="entry name" value="Sig_transdc_His_kin-like_C"/>
</dbReference>
<comment type="catalytic activity">
    <reaction evidence="1">
        <text>ATP + protein L-histidine = ADP + protein N-phospho-L-histidine.</text>
        <dbReference type="EC" id="2.7.13.3"/>
    </reaction>
</comment>
<keyword evidence="15" id="KW-1185">Reference proteome</keyword>
<evidence type="ECO:0000256" key="10">
    <source>
        <dbReference type="ARBA" id="ARBA00023136"/>
    </source>
</evidence>
<proteinExistence type="predicted"/>
<dbReference type="RefSeq" id="WP_379582688.1">
    <property type="nucleotide sequence ID" value="NZ_JBHSQW010000009.1"/>
</dbReference>
<evidence type="ECO:0000259" key="13">
    <source>
        <dbReference type="PROSITE" id="PS50885"/>
    </source>
</evidence>
<dbReference type="SMART" id="SM00304">
    <property type="entry name" value="HAMP"/>
    <property type="match status" value="1"/>
</dbReference>
<dbReference type="InterPro" id="IPR050428">
    <property type="entry name" value="TCS_sensor_his_kinase"/>
</dbReference>
<reference evidence="15" key="1">
    <citation type="journal article" date="2019" name="Int. J. Syst. Evol. Microbiol.">
        <title>The Global Catalogue of Microorganisms (GCM) 10K type strain sequencing project: providing services to taxonomists for standard genome sequencing and annotation.</title>
        <authorList>
            <consortium name="The Broad Institute Genomics Platform"/>
            <consortium name="The Broad Institute Genome Sequencing Center for Infectious Disease"/>
            <person name="Wu L."/>
            <person name="Ma J."/>
        </authorList>
    </citation>
    <scope>NUCLEOTIDE SEQUENCE [LARGE SCALE GENOMIC DNA]</scope>
    <source>
        <strain evidence="15">CCM 8391</strain>
    </source>
</reference>
<sequence>MDRPQRSRWRRYGLRPRLTLLATVLVASVSGLLLWLGWLLVGGVARAVPALPPGSTVRVGHLDVPAEQVSEAIGAAARAEVLRAGLIAFPMVVAAAGLVSWVLVGRVLAPLHAMTATARRLSAESLDERTGLRDARGEVAELAAGFDAMLDRLQAAFDAQRRFVANAGHELRTPLAVLHTEVDVTLADPDAEVAELRRMGEVVRAAARRADALVGGLLLLAQTQGGERIEHRPVDLAELARAGVATAAKDAALRGLRVRLHGCPAPTTGDQVLLERVVGNLIENAVRHNVTGGWVEVCTAIGTDGRAELRVASSGPEIAPDAVAELFEPFRRGPRERTAEVPGSGLGLSIVRAVVAAHGGSVRAEPVPGGGLTVTVRLR</sequence>
<comment type="caution">
    <text evidence="14">The sequence shown here is derived from an EMBL/GenBank/DDBJ whole genome shotgun (WGS) entry which is preliminary data.</text>
</comment>
<dbReference type="CDD" id="cd00075">
    <property type="entry name" value="HATPase"/>
    <property type="match status" value="1"/>
</dbReference>
<evidence type="ECO:0000259" key="12">
    <source>
        <dbReference type="PROSITE" id="PS50109"/>
    </source>
</evidence>
<dbReference type="Pfam" id="PF02518">
    <property type="entry name" value="HATPase_c"/>
    <property type="match status" value="1"/>
</dbReference>
<feature type="domain" description="Histidine kinase" evidence="12">
    <location>
        <begin position="166"/>
        <end position="379"/>
    </location>
</feature>
<evidence type="ECO:0000256" key="3">
    <source>
        <dbReference type="ARBA" id="ARBA00012438"/>
    </source>
</evidence>
<keyword evidence="6 11" id="KW-0812">Transmembrane</keyword>
<evidence type="ECO:0000256" key="8">
    <source>
        <dbReference type="ARBA" id="ARBA00022989"/>
    </source>
</evidence>
<feature type="transmembrane region" description="Helical" evidence="11">
    <location>
        <begin position="87"/>
        <end position="109"/>
    </location>
</feature>
<keyword evidence="8 11" id="KW-1133">Transmembrane helix</keyword>
<dbReference type="EC" id="2.7.13.3" evidence="3"/>
<dbReference type="PANTHER" id="PTHR45436">
    <property type="entry name" value="SENSOR HISTIDINE KINASE YKOH"/>
    <property type="match status" value="1"/>
</dbReference>
<organism evidence="14 15">
    <name type="scientific">Pseudonocardia hispaniensis</name>
    <dbReference type="NCBI Taxonomy" id="904933"/>
    <lineage>
        <taxon>Bacteria</taxon>
        <taxon>Bacillati</taxon>
        <taxon>Actinomycetota</taxon>
        <taxon>Actinomycetes</taxon>
        <taxon>Pseudonocardiales</taxon>
        <taxon>Pseudonocardiaceae</taxon>
        <taxon>Pseudonocardia</taxon>
    </lineage>
</organism>
<evidence type="ECO:0000256" key="6">
    <source>
        <dbReference type="ARBA" id="ARBA00022692"/>
    </source>
</evidence>
<dbReference type="PROSITE" id="PS50885">
    <property type="entry name" value="HAMP"/>
    <property type="match status" value="1"/>
</dbReference>
<protein>
    <recommendedName>
        <fullName evidence="3">histidine kinase</fullName>
        <ecNumber evidence="3">2.7.13.3</ecNumber>
    </recommendedName>
</protein>
<dbReference type="SUPFAM" id="SSF55874">
    <property type="entry name" value="ATPase domain of HSP90 chaperone/DNA topoisomerase II/histidine kinase"/>
    <property type="match status" value="1"/>
</dbReference>
<dbReference type="Gene3D" id="1.10.287.130">
    <property type="match status" value="1"/>
</dbReference>
<dbReference type="Proteomes" id="UP001596302">
    <property type="component" value="Unassembled WGS sequence"/>
</dbReference>
<dbReference type="PROSITE" id="PS50109">
    <property type="entry name" value="HIS_KIN"/>
    <property type="match status" value="1"/>
</dbReference>
<dbReference type="GO" id="GO:0016301">
    <property type="term" value="F:kinase activity"/>
    <property type="evidence" value="ECO:0007669"/>
    <property type="project" value="UniProtKB-KW"/>
</dbReference>
<evidence type="ECO:0000256" key="9">
    <source>
        <dbReference type="ARBA" id="ARBA00023012"/>
    </source>
</evidence>
<dbReference type="CDD" id="cd06225">
    <property type="entry name" value="HAMP"/>
    <property type="match status" value="1"/>
</dbReference>
<dbReference type="PRINTS" id="PR00344">
    <property type="entry name" value="BCTRLSENSOR"/>
</dbReference>
<dbReference type="PANTHER" id="PTHR45436:SF5">
    <property type="entry name" value="SENSOR HISTIDINE KINASE TRCS"/>
    <property type="match status" value="1"/>
</dbReference>
<evidence type="ECO:0000313" key="15">
    <source>
        <dbReference type="Proteomes" id="UP001596302"/>
    </source>
</evidence>
<dbReference type="SMART" id="SM00387">
    <property type="entry name" value="HATPase_c"/>
    <property type="match status" value="1"/>
</dbReference>
<dbReference type="InterPro" id="IPR003661">
    <property type="entry name" value="HisK_dim/P_dom"/>
</dbReference>
<comment type="subcellular location">
    <subcellularLocation>
        <location evidence="2">Cell membrane</location>
    </subcellularLocation>
</comment>
<keyword evidence="5" id="KW-0808">Transferase</keyword>
<dbReference type="InterPro" id="IPR036890">
    <property type="entry name" value="HATPase_C_sf"/>
</dbReference>
<dbReference type="InterPro" id="IPR005467">
    <property type="entry name" value="His_kinase_dom"/>
</dbReference>
<evidence type="ECO:0000256" key="2">
    <source>
        <dbReference type="ARBA" id="ARBA00004236"/>
    </source>
</evidence>
<keyword evidence="7 14" id="KW-0418">Kinase</keyword>
<keyword evidence="10 11" id="KW-0472">Membrane</keyword>
<evidence type="ECO:0000256" key="5">
    <source>
        <dbReference type="ARBA" id="ARBA00022679"/>
    </source>
</evidence>
<dbReference type="CDD" id="cd00082">
    <property type="entry name" value="HisKA"/>
    <property type="match status" value="1"/>
</dbReference>
<dbReference type="Gene3D" id="6.10.340.10">
    <property type="match status" value="1"/>
</dbReference>
<name>A0ABW1IXU4_9PSEU</name>
<feature type="transmembrane region" description="Helical" evidence="11">
    <location>
        <begin position="20"/>
        <end position="41"/>
    </location>
</feature>
<dbReference type="InterPro" id="IPR003660">
    <property type="entry name" value="HAMP_dom"/>
</dbReference>
<gene>
    <name evidence="14" type="ORF">ACFQE5_03515</name>
</gene>
<dbReference type="SMART" id="SM00388">
    <property type="entry name" value="HisKA"/>
    <property type="match status" value="1"/>
</dbReference>
<evidence type="ECO:0000256" key="11">
    <source>
        <dbReference type="SAM" id="Phobius"/>
    </source>
</evidence>